<protein>
    <submittedName>
        <fullName evidence="6">Plastin-2-like</fullName>
    </submittedName>
</protein>
<dbReference type="PANTHER" id="PTHR19961">
    <property type="entry name" value="FIMBRIN/PLASTIN"/>
    <property type="match status" value="1"/>
</dbReference>
<feature type="domain" description="EF-hand" evidence="5">
    <location>
        <begin position="22"/>
        <end position="57"/>
    </location>
</feature>
<dbReference type="CDD" id="cd00051">
    <property type="entry name" value="EFh"/>
    <property type="match status" value="1"/>
</dbReference>
<feature type="domain" description="Calponin-homology (CH)" evidence="4">
    <location>
        <begin position="128"/>
        <end position="243"/>
    </location>
</feature>
<dbReference type="InterPro" id="IPR039959">
    <property type="entry name" value="Fimbrin/Plastin"/>
</dbReference>
<dbReference type="FunCoup" id="F6Q041">
    <property type="interactions" value="101"/>
</dbReference>
<dbReference type="CDD" id="cd21292">
    <property type="entry name" value="CH_PLS_rpt1"/>
    <property type="match status" value="1"/>
</dbReference>
<reference evidence="6" key="3">
    <citation type="submission" date="2025-09" db="UniProtKB">
        <authorList>
            <consortium name="Ensembl"/>
        </authorList>
    </citation>
    <scope>IDENTIFICATION</scope>
</reference>
<dbReference type="SUPFAM" id="SSF47576">
    <property type="entry name" value="Calponin-homology domain, CH-domain"/>
    <property type="match status" value="1"/>
</dbReference>
<dbReference type="FunFam" id="1.10.418.10:FF:000042">
    <property type="entry name" value="Fimbrin, putative"/>
    <property type="match status" value="1"/>
</dbReference>
<dbReference type="Gene3D" id="1.10.238.10">
    <property type="entry name" value="EF-hand"/>
    <property type="match status" value="1"/>
</dbReference>
<dbReference type="GO" id="GO:0005737">
    <property type="term" value="C:cytoplasm"/>
    <property type="evidence" value="ECO:0007669"/>
    <property type="project" value="UniProtKB-ARBA"/>
</dbReference>
<gene>
    <name evidence="6" type="primary">LOC101242999</name>
</gene>
<dbReference type="Pfam" id="PF00307">
    <property type="entry name" value="CH"/>
    <property type="match status" value="3"/>
</dbReference>
<dbReference type="AlphaFoldDB" id="F6Q041"/>
<dbReference type="SUPFAM" id="SSF47473">
    <property type="entry name" value="EF-hand"/>
    <property type="match status" value="1"/>
</dbReference>
<dbReference type="Ensembl" id="ENSCINT00000011855.3">
    <property type="protein sequence ID" value="ENSCINP00000011855.3"/>
    <property type="gene ID" value="ENSCING00000005737.3"/>
</dbReference>
<dbReference type="InParanoid" id="F6Q041"/>
<name>F6Q041_CIOIN</name>
<keyword evidence="1" id="KW-0677">Repeat</keyword>
<dbReference type="GO" id="GO:0005509">
    <property type="term" value="F:calcium ion binding"/>
    <property type="evidence" value="ECO:0007669"/>
    <property type="project" value="InterPro"/>
</dbReference>
<dbReference type="STRING" id="7719.ENSCINP00000011855"/>
<dbReference type="FunFam" id="1.10.238.10:FF:000263">
    <property type="entry name" value="plastin-1 isoform X2"/>
    <property type="match status" value="1"/>
</dbReference>
<dbReference type="InterPro" id="IPR001589">
    <property type="entry name" value="Actinin_actin-bd_CS"/>
</dbReference>
<dbReference type="InterPro" id="IPR002048">
    <property type="entry name" value="EF_hand_dom"/>
</dbReference>
<dbReference type="SMART" id="SM00033">
    <property type="entry name" value="CH"/>
    <property type="match status" value="2"/>
</dbReference>
<dbReference type="GO" id="GO:0051015">
    <property type="term" value="F:actin filament binding"/>
    <property type="evidence" value="ECO:0007669"/>
    <property type="project" value="InterPro"/>
</dbReference>
<dbReference type="OMA" id="VNHPPFK"/>
<dbReference type="PROSITE" id="PS50021">
    <property type="entry name" value="CH"/>
    <property type="match status" value="3"/>
</dbReference>
<dbReference type="PROSITE" id="PS00020">
    <property type="entry name" value="ACTININ_2"/>
    <property type="match status" value="1"/>
</dbReference>
<feature type="domain" description="Calponin-homology (CH)" evidence="4">
    <location>
        <begin position="271"/>
        <end position="390"/>
    </location>
</feature>
<dbReference type="Pfam" id="PF13499">
    <property type="entry name" value="EF-hand_7"/>
    <property type="match status" value="1"/>
</dbReference>
<dbReference type="InterPro" id="IPR036872">
    <property type="entry name" value="CH_dom_sf"/>
</dbReference>
<evidence type="ECO:0000259" key="5">
    <source>
        <dbReference type="PROSITE" id="PS50222"/>
    </source>
</evidence>
<sequence length="463" mass="52719">MANDEYESGIRQALANMSLGTDDVDTVVNAFITVDTNQNGCIEKEEVEDLFRESGLKLPKYKIRDLMKEADLDRNNTISPTEFARIYAQLTSEEYSRQFKTAITTKSNLKKSEISNASAEGTQHSYSEEECAAFNKWITKNLKDDDDCKDRVKNMQANDFFKRMKDGIILCKMVNLSQPDTIDERTINKKNLNIYREQENINLALNSASAIGCNIVNIGAEDIVQKKEHLILGLLWQVIRIGLFRKIDLILEPGISALLLEGETLDDLRAMSPEDLLLRWMNYHLQQSDKYKEATGGKVITNFSADIKDSIAYTCLLERIQPIDEETQQYELSPPICAKIEAKSNTARAESMLEDAERMNCREFVTAKDITKGNAKLNMAFVANLFNTHPALTPRDMEEIEDSKLSPPTEEKREVKTYRNWMNSLGVSPRVNKFTRDLTSGLVLFQLYEQVKPGCVDWSKVDK</sequence>
<dbReference type="HOGENOM" id="CLU_015284_2_0_1"/>
<dbReference type="InterPro" id="IPR018247">
    <property type="entry name" value="EF_Hand_1_Ca_BS"/>
</dbReference>
<evidence type="ECO:0000313" key="6">
    <source>
        <dbReference type="Ensembl" id="ENSCINP00000011855.3"/>
    </source>
</evidence>
<evidence type="ECO:0000256" key="1">
    <source>
        <dbReference type="ARBA" id="ARBA00022737"/>
    </source>
</evidence>
<dbReference type="SMART" id="SM00054">
    <property type="entry name" value="EFh"/>
    <property type="match status" value="2"/>
</dbReference>
<dbReference type="Gene3D" id="1.10.418.10">
    <property type="entry name" value="Calponin-like domain"/>
    <property type="match status" value="3"/>
</dbReference>
<reference evidence="7" key="1">
    <citation type="journal article" date="2002" name="Science">
        <title>The draft genome of Ciona intestinalis: insights into chordate and vertebrate origins.</title>
        <authorList>
            <person name="Dehal P."/>
            <person name="Satou Y."/>
            <person name="Campbell R.K."/>
            <person name="Chapman J."/>
            <person name="Degnan B."/>
            <person name="De Tomaso A."/>
            <person name="Davidson B."/>
            <person name="Di Gregorio A."/>
            <person name="Gelpke M."/>
            <person name="Goodstein D.M."/>
            <person name="Harafuji N."/>
            <person name="Hastings K.E."/>
            <person name="Ho I."/>
            <person name="Hotta K."/>
            <person name="Huang W."/>
            <person name="Kawashima T."/>
            <person name="Lemaire P."/>
            <person name="Martinez D."/>
            <person name="Meinertzhagen I.A."/>
            <person name="Necula S."/>
            <person name="Nonaka M."/>
            <person name="Putnam N."/>
            <person name="Rash S."/>
            <person name="Saiga H."/>
            <person name="Satake M."/>
            <person name="Terry A."/>
            <person name="Yamada L."/>
            <person name="Wang H.G."/>
            <person name="Awazu S."/>
            <person name="Azumi K."/>
            <person name="Boore J."/>
            <person name="Branno M."/>
            <person name="Chin-Bow S."/>
            <person name="DeSantis R."/>
            <person name="Doyle S."/>
            <person name="Francino P."/>
            <person name="Keys D.N."/>
            <person name="Haga S."/>
            <person name="Hayashi H."/>
            <person name="Hino K."/>
            <person name="Imai K.S."/>
            <person name="Inaba K."/>
            <person name="Kano S."/>
            <person name="Kobayashi K."/>
            <person name="Kobayashi M."/>
            <person name="Lee B.I."/>
            <person name="Makabe K.W."/>
            <person name="Manohar C."/>
            <person name="Matassi G."/>
            <person name="Medina M."/>
            <person name="Mochizuki Y."/>
            <person name="Mount S."/>
            <person name="Morishita T."/>
            <person name="Miura S."/>
            <person name="Nakayama A."/>
            <person name="Nishizaka S."/>
            <person name="Nomoto H."/>
            <person name="Ohta F."/>
            <person name="Oishi K."/>
            <person name="Rigoutsos I."/>
            <person name="Sano M."/>
            <person name="Sasaki A."/>
            <person name="Sasakura Y."/>
            <person name="Shoguchi E."/>
            <person name="Shin-i T."/>
            <person name="Spagnuolo A."/>
            <person name="Stainier D."/>
            <person name="Suzuki M.M."/>
            <person name="Tassy O."/>
            <person name="Takatori N."/>
            <person name="Tokuoka M."/>
            <person name="Yagi K."/>
            <person name="Yoshizaki F."/>
            <person name="Wada S."/>
            <person name="Zhang C."/>
            <person name="Hyatt P.D."/>
            <person name="Larimer F."/>
            <person name="Detter C."/>
            <person name="Doggett N."/>
            <person name="Glavina T."/>
            <person name="Hawkins T."/>
            <person name="Richardson P."/>
            <person name="Lucas S."/>
            <person name="Kohara Y."/>
            <person name="Levine M."/>
            <person name="Satoh N."/>
            <person name="Rokhsar D.S."/>
        </authorList>
    </citation>
    <scope>NUCLEOTIDE SEQUENCE [LARGE SCALE GENOMIC DNA]</scope>
</reference>
<dbReference type="FunFam" id="1.10.418.10:FF:000016">
    <property type="entry name" value="Probable fimbrin"/>
    <property type="match status" value="1"/>
</dbReference>
<evidence type="ECO:0000256" key="3">
    <source>
        <dbReference type="ARBA" id="ARBA00023203"/>
    </source>
</evidence>
<evidence type="ECO:0000313" key="7">
    <source>
        <dbReference type="Proteomes" id="UP000008144"/>
    </source>
</evidence>
<accession>F6Q041</accession>
<dbReference type="GeneTree" id="ENSGT00950000183097"/>
<dbReference type="PROSITE" id="PS50222">
    <property type="entry name" value="EF_HAND_2"/>
    <property type="match status" value="2"/>
</dbReference>
<dbReference type="PROSITE" id="PS00018">
    <property type="entry name" value="EF_HAND_1"/>
    <property type="match status" value="2"/>
</dbReference>
<dbReference type="InterPro" id="IPR001715">
    <property type="entry name" value="CH_dom"/>
</dbReference>
<evidence type="ECO:0000259" key="4">
    <source>
        <dbReference type="PROSITE" id="PS50021"/>
    </source>
</evidence>
<feature type="domain" description="EF-hand" evidence="5">
    <location>
        <begin position="62"/>
        <end position="93"/>
    </location>
</feature>
<dbReference type="Proteomes" id="UP000008144">
    <property type="component" value="Unassembled WGS sequence"/>
</dbReference>
<dbReference type="PROSITE" id="PS00019">
    <property type="entry name" value="ACTININ_1"/>
    <property type="match status" value="1"/>
</dbReference>
<reference evidence="6" key="2">
    <citation type="submission" date="2025-08" db="UniProtKB">
        <authorList>
            <consortium name="Ensembl"/>
        </authorList>
    </citation>
    <scope>IDENTIFICATION</scope>
</reference>
<evidence type="ECO:0000256" key="2">
    <source>
        <dbReference type="ARBA" id="ARBA00022837"/>
    </source>
</evidence>
<dbReference type="PANTHER" id="PTHR19961:SF18">
    <property type="entry name" value="FI19014P1"/>
    <property type="match status" value="1"/>
</dbReference>
<keyword evidence="7" id="KW-1185">Reference proteome</keyword>
<proteinExistence type="predicted"/>
<keyword evidence="2" id="KW-0106">Calcium</keyword>
<feature type="domain" description="Calponin-homology (CH)" evidence="4">
    <location>
        <begin position="412"/>
        <end position="463"/>
    </location>
</feature>
<organism evidence="6 7">
    <name type="scientific">Ciona intestinalis</name>
    <name type="common">Transparent sea squirt</name>
    <name type="synonym">Ascidia intestinalis</name>
    <dbReference type="NCBI Taxonomy" id="7719"/>
    <lineage>
        <taxon>Eukaryota</taxon>
        <taxon>Metazoa</taxon>
        <taxon>Chordata</taxon>
        <taxon>Tunicata</taxon>
        <taxon>Ascidiacea</taxon>
        <taxon>Phlebobranchia</taxon>
        <taxon>Cionidae</taxon>
        <taxon>Ciona</taxon>
    </lineage>
</organism>
<dbReference type="InterPro" id="IPR011992">
    <property type="entry name" value="EF-hand-dom_pair"/>
</dbReference>
<dbReference type="GO" id="GO:0051017">
    <property type="term" value="P:actin filament bundle assembly"/>
    <property type="evidence" value="ECO:0007669"/>
    <property type="project" value="InterPro"/>
</dbReference>
<keyword evidence="3" id="KW-0009">Actin-binding</keyword>